<organism evidence="3 4">
    <name type="scientific">Skeletonema marinoi</name>
    <dbReference type="NCBI Taxonomy" id="267567"/>
    <lineage>
        <taxon>Eukaryota</taxon>
        <taxon>Sar</taxon>
        <taxon>Stramenopiles</taxon>
        <taxon>Ochrophyta</taxon>
        <taxon>Bacillariophyta</taxon>
        <taxon>Coscinodiscophyceae</taxon>
        <taxon>Thalassiosirophycidae</taxon>
        <taxon>Thalassiosirales</taxon>
        <taxon>Skeletonemataceae</taxon>
        <taxon>Skeletonema</taxon>
        <taxon>Skeletonema marinoi-dohrnii complex</taxon>
    </lineage>
</organism>
<feature type="region of interest" description="Disordered" evidence="1">
    <location>
        <begin position="1134"/>
        <end position="1160"/>
    </location>
</feature>
<feature type="region of interest" description="Disordered" evidence="1">
    <location>
        <begin position="289"/>
        <end position="309"/>
    </location>
</feature>
<protein>
    <recommendedName>
        <fullName evidence="5">Right handed beta helix domain-containing protein</fullName>
    </recommendedName>
</protein>
<evidence type="ECO:0000256" key="1">
    <source>
        <dbReference type="SAM" id="MobiDB-lite"/>
    </source>
</evidence>
<gene>
    <name evidence="3" type="ORF">QTG54_013947</name>
</gene>
<dbReference type="Proteomes" id="UP001224775">
    <property type="component" value="Unassembled WGS sequence"/>
</dbReference>
<name>A0AAD8XXP6_9STRA</name>
<sequence length="1215" mass="128413">MRNTLLTILAWALSYASIAIIVSLPYTSYAMATTSGDADLHQNEGARGGTKNNNKQQHQQTQDRRMQVLMNGESAQEAPMGMPLPPSTTESPGGTLLQTSEVEYSPIYNTRMKTCTGFEAEGLKGYRTLDDLRYDLQLYFYDMNGYSYHLSAADIAAAAMTESPTVHPSASPSVSFKPTIASSNVPSSIPTQQPVTPAPTDFPTSSLRLPQDPTKSPSPTMLPKFGGATLVNGTSAEDLVIAIPAGALGDSGGGTSMGGPESGVTPIFLGGGEDPADVLDVDGGSSTFAPTVPIPSLRTASPSRTPTFKPIEQQMGLDQEGGMRKRMRGRGGMDGEADGDRRRLQELAEIMNENGKAELDEIITMPDGGEVLIPLTEHGGTHFHICPNTNFEFNNIYVAQLKYLPLVLESPVQEPVTLACLQENTCTFSGGDYHIVFNNNGLEEDSLDESSMDQQHSTITVSGITFQKSEEASFVMNDPRGKIVLNNCKWENNEGEAIVVDGKYTGKNHEEEYYGKYDFMLPPDKENPHASTEPTIPAETTAVPMDFLFGTTVRAVTTKYSDVVTTETPPTLALDDFGSARLLSAVGPKSLILIRESTFTGNKGKATIAVDSFSEDEGQDSLSSSTGSIHLELEGSTFSSERVGTSVIVTSGAKVSSTGNVFEKNTASSMIQTNSGTISITDTQFEKNILTGGDGVVVVDSDSKVGDTNCVEESGDGVTAITSLSSRQGDLSPGLCEGTVVMMTVGTCRPFGQVCDPNATPEYLPIPEVVVDSGVVDGSDLEGDNVVVDGSGLDGDNVVVDGSDLEGDDVVVDGNDLSSGSEVVGGNDTASIIDEAQPEVVTDCHDNWSDLKYAVEYRPLNHIGSLYFKICPNSTLDASSGPIVIDYDYVTVQCGNNGQKSDNCQIVGGFVHFHIVGKATEIELAGLRMSSSKGSSIIAASTKDATLKISDCEWMANSGASAVLIRSNATVDASSVTGILDISSMLDSSEAGMSVTMSGVGFMQNVLTYGTVVNVGGSLSIDKGRFNGNEIRIGDIAVMESGELFISNSCFDESASMVPGTIFIDDTSFLQENVNTFGFDNTDGGFDNGLSCTDIFIVAVGSDCSTGANCNGTCTTFTSKTCPLDVASLPTITPGGTDEVVGGGTDKKDTPSTEYARSKNSQDKPSVVPVVVAVLVCSFIVFGLGFIIFKRKRKKPASESAFQGDLAEVDVEDSL</sequence>
<dbReference type="EMBL" id="JATAAI010000034">
    <property type="protein sequence ID" value="KAK1735333.1"/>
    <property type="molecule type" value="Genomic_DNA"/>
</dbReference>
<feature type="compositionally biased region" description="Low complexity" evidence="1">
    <location>
        <begin position="50"/>
        <end position="60"/>
    </location>
</feature>
<reference evidence="3" key="1">
    <citation type="submission" date="2023-06" db="EMBL/GenBank/DDBJ databases">
        <title>Survivors Of The Sea: Transcriptome response of Skeletonema marinoi to long-term dormancy.</title>
        <authorList>
            <person name="Pinder M.I.M."/>
            <person name="Kourtchenko O."/>
            <person name="Robertson E.K."/>
            <person name="Larsson T."/>
            <person name="Maumus F."/>
            <person name="Osuna-Cruz C.M."/>
            <person name="Vancaester E."/>
            <person name="Stenow R."/>
            <person name="Vandepoele K."/>
            <person name="Ploug H."/>
            <person name="Bruchert V."/>
            <person name="Godhe A."/>
            <person name="Topel M."/>
        </authorList>
    </citation>
    <scope>NUCLEOTIDE SEQUENCE</scope>
    <source>
        <strain evidence="3">R05AC</strain>
    </source>
</reference>
<feature type="region of interest" description="Disordered" evidence="1">
    <location>
        <begin position="183"/>
        <end position="221"/>
    </location>
</feature>
<feature type="region of interest" description="Disordered" evidence="1">
    <location>
        <begin position="40"/>
        <end position="96"/>
    </location>
</feature>
<proteinExistence type="predicted"/>
<accession>A0AAD8XXP6</accession>
<evidence type="ECO:0000256" key="2">
    <source>
        <dbReference type="SAM" id="Phobius"/>
    </source>
</evidence>
<dbReference type="SUPFAM" id="SSF51126">
    <property type="entry name" value="Pectin lyase-like"/>
    <property type="match status" value="1"/>
</dbReference>
<dbReference type="InterPro" id="IPR011050">
    <property type="entry name" value="Pectin_lyase_fold/virulence"/>
</dbReference>
<keyword evidence="2" id="KW-0812">Transmembrane</keyword>
<comment type="caution">
    <text evidence="3">The sequence shown here is derived from an EMBL/GenBank/DDBJ whole genome shotgun (WGS) entry which is preliminary data.</text>
</comment>
<feature type="transmembrane region" description="Helical" evidence="2">
    <location>
        <begin position="1167"/>
        <end position="1189"/>
    </location>
</feature>
<feature type="compositionally biased region" description="Polar residues" evidence="1">
    <location>
        <begin position="87"/>
        <end position="96"/>
    </location>
</feature>
<keyword evidence="2" id="KW-0472">Membrane</keyword>
<dbReference type="AlphaFoldDB" id="A0AAD8XXP6"/>
<feature type="compositionally biased region" description="Polar residues" evidence="1">
    <location>
        <begin position="183"/>
        <end position="195"/>
    </location>
</feature>
<keyword evidence="2" id="KW-1133">Transmembrane helix</keyword>
<evidence type="ECO:0008006" key="5">
    <source>
        <dbReference type="Google" id="ProtNLM"/>
    </source>
</evidence>
<feature type="compositionally biased region" description="Polar residues" evidence="1">
    <location>
        <begin position="202"/>
        <end position="219"/>
    </location>
</feature>
<keyword evidence="4" id="KW-1185">Reference proteome</keyword>
<evidence type="ECO:0000313" key="4">
    <source>
        <dbReference type="Proteomes" id="UP001224775"/>
    </source>
</evidence>
<feature type="compositionally biased region" description="Basic and acidic residues" evidence="1">
    <location>
        <begin position="1145"/>
        <end position="1160"/>
    </location>
</feature>
<evidence type="ECO:0000313" key="3">
    <source>
        <dbReference type="EMBL" id="KAK1735333.1"/>
    </source>
</evidence>